<dbReference type="GO" id="GO:0006355">
    <property type="term" value="P:regulation of DNA-templated transcription"/>
    <property type="evidence" value="ECO:0007669"/>
    <property type="project" value="InterPro"/>
</dbReference>
<keyword evidence="6" id="KW-1185">Reference proteome</keyword>
<keyword evidence="1" id="KW-0805">Transcription regulation</keyword>
<dbReference type="InterPro" id="IPR012318">
    <property type="entry name" value="HTH_CRP"/>
</dbReference>
<name>A0A7C9LEX3_9BACT</name>
<dbReference type="InterPro" id="IPR036390">
    <property type="entry name" value="WH_DNA-bd_sf"/>
</dbReference>
<reference evidence="5 6" key="1">
    <citation type="submission" date="2019-09" db="EMBL/GenBank/DDBJ databases">
        <title>Prevotella A2879 sp. nov., isolated from an abscess of a patient.</title>
        <authorList>
            <person name="Buhl M."/>
            <person name="Oberhettinger P."/>
        </authorList>
    </citation>
    <scope>NUCLEOTIDE SEQUENCE [LARGE SCALE GENOMIC DNA]</scope>
    <source>
        <strain evidence="5 6">A2879</strain>
    </source>
</reference>
<dbReference type="Gene3D" id="2.60.120.10">
    <property type="entry name" value="Jelly Rolls"/>
    <property type="match status" value="1"/>
</dbReference>
<accession>A0A7C9LEX3</accession>
<organism evidence="5 6">
    <name type="scientific">Prevotella vespertina</name>
    <dbReference type="NCBI Taxonomy" id="2608404"/>
    <lineage>
        <taxon>Bacteria</taxon>
        <taxon>Pseudomonadati</taxon>
        <taxon>Bacteroidota</taxon>
        <taxon>Bacteroidia</taxon>
        <taxon>Bacteroidales</taxon>
        <taxon>Prevotellaceae</taxon>
        <taxon>Prevotella</taxon>
    </lineage>
</organism>
<dbReference type="InterPro" id="IPR014710">
    <property type="entry name" value="RmlC-like_jellyroll"/>
</dbReference>
<evidence type="ECO:0000256" key="3">
    <source>
        <dbReference type="ARBA" id="ARBA00023163"/>
    </source>
</evidence>
<dbReference type="SUPFAM" id="SSF46785">
    <property type="entry name" value="Winged helix' DNA-binding domain"/>
    <property type="match status" value="1"/>
</dbReference>
<proteinExistence type="predicted"/>
<dbReference type="PROSITE" id="PS50042">
    <property type="entry name" value="CNMP_BINDING_3"/>
    <property type="match status" value="1"/>
</dbReference>
<evidence type="ECO:0000313" key="5">
    <source>
        <dbReference type="EMBL" id="MUL28756.1"/>
    </source>
</evidence>
<dbReference type="GO" id="GO:0003677">
    <property type="term" value="F:DNA binding"/>
    <property type="evidence" value="ECO:0007669"/>
    <property type="project" value="UniProtKB-KW"/>
</dbReference>
<comment type="caution">
    <text evidence="5">The sequence shown here is derived from an EMBL/GenBank/DDBJ whole genome shotgun (WGS) entry which is preliminary data.</text>
</comment>
<evidence type="ECO:0000256" key="1">
    <source>
        <dbReference type="ARBA" id="ARBA00023015"/>
    </source>
</evidence>
<gene>
    <name evidence="5" type="ORF">F0475_10700</name>
</gene>
<evidence type="ECO:0000313" key="6">
    <source>
        <dbReference type="Proteomes" id="UP000482295"/>
    </source>
</evidence>
<dbReference type="InterPro" id="IPR000595">
    <property type="entry name" value="cNMP-bd_dom"/>
</dbReference>
<feature type="domain" description="Cyclic nucleotide-binding" evidence="4">
    <location>
        <begin position="13"/>
        <end position="119"/>
    </location>
</feature>
<dbReference type="SUPFAM" id="SSF51206">
    <property type="entry name" value="cAMP-binding domain-like"/>
    <property type="match status" value="1"/>
</dbReference>
<dbReference type="AlphaFoldDB" id="A0A7C9LEX3"/>
<dbReference type="Pfam" id="PF00027">
    <property type="entry name" value="cNMP_binding"/>
    <property type="match status" value="1"/>
</dbReference>
<dbReference type="CDD" id="cd00038">
    <property type="entry name" value="CAP_ED"/>
    <property type="match status" value="1"/>
</dbReference>
<sequence length="220" mass="25095">MLQLYNDLLRLPLFLGIGSSELSEIVGNTKFGFHKLLAGQLLAAEGDRCTQLFFLMAGSLSVESHADNHRYSIVEELSAPAVIQPEHLFGLMSRYSRTFSAQTDCSLLALSKEEILRLLDSYLICRLNFLNILSMQAQRQGRTPWRQNPTDIRQQFFAFLRLRCITQAGRKVLKIKMETLGHELHQSRLNVSHMLNQLQEEGLISITRGLITIPQLELLR</sequence>
<dbReference type="EMBL" id="VVIQ01000014">
    <property type="protein sequence ID" value="MUL28756.1"/>
    <property type="molecule type" value="Genomic_DNA"/>
</dbReference>
<dbReference type="InterPro" id="IPR018490">
    <property type="entry name" value="cNMP-bd_dom_sf"/>
</dbReference>
<evidence type="ECO:0000259" key="4">
    <source>
        <dbReference type="PROSITE" id="PS50042"/>
    </source>
</evidence>
<protein>
    <submittedName>
        <fullName evidence="5">Crp/Fnr family transcriptional regulator</fullName>
    </submittedName>
</protein>
<evidence type="ECO:0000256" key="2">
    <source>
        <dbReference type="ARBA" id="ARBA00023125"/>
    </source>
</evidence>
<dbReference type="Pfam" id="PF13545">
    <property type="entry name" value="HTH_Crp_2"/>
    <property type="match status" value="1"/>
</dbReference>
<keyword evidence="2" id="KW-0238">DNA-binding</keyword>
<dbReference type="Proteomes" id="UP000482295">
    <property type="component" value="Unassembled WGS sequence"/>
</dbReference>
<keyword evidence="3" id="KW-0804">Transcription</keyword>
<dbReference type="RefSeq" id="WP_009435629.1">
    <property type="nucleotide sequence ID" value="NZ_VVIQ01000014.1"/>
</dbReference>